<keyword evidence="1" id="KW-0472">Membrane</keyword>
<dbReference type="Gene3D" id="1.20.1640.10">
    <property type="entry name" value="Multidrug efflux transporter AcrB transmembrane domain"/>
    <property type="match status" value="2"/>
</dbReference>
<reference evidence="2 3" key="1">
    <citation type="submission" date="2019-01" db="EMBL/GenBank/DDBJ databases">
        <title>Geovibrio thiophilus DSM 11263, complete genome.</title>
        <authorList>
            <person name="Spring S."/>
            <person name="Bunk B."/>
            <person name="Sproer C."/>
        </authorList>
    </citation>
    <scope>NUCLEOTIDE SEQUENCE [LARGE SCALE GENOMIC DNA]</scope>
    <source>
        <strain evidence="2 3">DSM 11263</strain>
    </source>
</reference>
<feature type="transmembrane region" description="Helical" evidence="1">
    <location>
        <begin position="358"/>
        <end position="379"/>
    </location>
</feature>
<feature type="transmembrane region" description="Helical" evidence="1">
    <location>
        <begin position="893"/>
        <end position="919"/>
    </location>
</feature>
<dbReference type="RefSeq" id="WP_128465934.1">
    <property type="nucleotide sequence ID" value="NZ_CP035108.1"/>
</dbReference>
<evidence type="ECO:0000313" key="2">
    <source>
        <dbReference type="EMBL" id="QAR32647.1"/>
    </source>
</evidence>
<feature type="transmembrane region" description="Helical" evidence="1">
    <location>
        <begin position="971"/>
        <end position="996"/>
    </location>
</feature>
<dbReference type="KEGG" id="gtl:EP073_04250"/>
<dbReference type="Gene3D" id="3.30.70.1440">
    <property type="entry name" value="Multidrug efflux transporter AcrB pore domain"/>
    <property type="match status" value="1"/>
</dbReference>
<organism evidence="2 3">
    <name type="scientific">Geovibrio thiophilus</name>
    <dbReference type="NCBI Taxonomy" id="139438"/>
    <lineage>
        <taxon>Bacteria</taxon>
        <taxon>Pseudomonadati</taxon>
        <taxon>Deferribacterota</taxon>
        <taxon>Deferribacteres</taxon>
        <taxon>Deferribacterales</taxon>
        <taxon>Geovibrionaceae</taxon>
        <taxon>Geovibrio</taxon>
    </lineage>
</organism>
<evidence type="ECO:0000313" key="3">
    <source>
        <dbReference type="Proteomes" id="UP000287502"/>
    </source>
</evidence>
<proteinExistence type="predicted"/>
<dbReference type="Gene3D" id="3.30.70.1320">
    <property type="entry name" value="Multidrug efflux transporter AcrB pore domain like"/>
    <property type="match status" value="1"/>
</dbReference>
<feature type="transmembrane region" description="Helical" evidence="1">
    <location>
        <begin position="521"/>
        <end position="542"/>
    </location>
</feature>
<dbReference type="Proteomes" id="UP000287502">
    <property type="component" value="Chromosome"/>
</dbReference>
<feature type="transmembrane region" description="Helical" evidence="1">
    <location>
        <begin position="461"/>
        <end position="488"/>
    </location>
</feature>
<feature type="transmembrane region" description="Helical" evidence="1">
    <location>
        <begin position="429"/>
        <end position="449"/>
    </location>
</feature>
<feature type="transmembrane region" description="Helical" evidence="1">
    <location>
        <begin position="335"/>
        <end position="351"/>
    </location>
</feature>
<dbReference type="PRINTS" id="PR00702">
    <property type="entry name" value="ACRIFLAVINRP"/>
</dbReference>
<gene>
    <name evidence="2" type="ORF">EP073_04250</name>
</gene>
<protein>
    <submittedName>
        <fullName evidence="2">Efflux RND transporter permease subunit</fullName>
    </submittedName>
</protein>
<feature type="transmembrane region" description="Helical" evidence="1">
    <location>
        <begin position="940"/>
        <end position="959"/>
    </location>
</feature>
<feature type="transmembrane region" description="Helical" evidence="1">
    <location>
        <begin position="12"/>
        <end position="29"/>
    </location>
</feature>
<feature type="transmembrane region" description="Helical" evidence="1">
    <location>
        <begin position="837"/>
        <end position="860"/>
    </location>
</feature>
<feature type="transmembrane region" description="Helical" evidence="1">
    <location>
        <begin position="385"/>
        <end position="409"/>
    </location>
</feature>
<dbReference type="SUPFAM" id="SSF82714">
    <property type="entry name" value="Multidrug efflux transporter AcrB TolC docking domain, DN and DC subdomains"/>
    <property type="match status" value="2"/>
</dbReference>
<dbReference type="EMBL" id="CP035108">
    <property type="protein sequence ID" value="QAR32647.1"/>
    <property type="molecule type" value="Genomic_DNA"/>
</dbReference>
<dbReference type="InterPro" id="IPR001036">
    <property type="entry name" value="Acrflvin-R"/>
</dbReference>
<dbReference type="PANTHER" id="PTHR32063">
    <property type="match status" value="1"/>
</dbReference>
<dbReference type="Gene3D" id="3.30.70.1430">
    <property type="entry name" value="Multidrug efflux transporter AcrB pore domain"/>
    <property type="match status" value="2"/>
</dbReference>
<dbReference type="GO" id="GO:0042910">
    <property type="term" value="F:xenobiotic transmembrane transporter activity"/>
    <property type="evidence" value="ECO:0007669"/>
    <property type="project" value="TreeGrafter"/>
</dbReference>
<dbReference type="SUPFAM" id="SSF82693">
    <property type="entry name" value="Multidrug efflux transporter AcrB pore domain, PN1, PN2, PC1 and PC2 subdomains"/>
    <property type="match status" value="3"/>
</dbReference>
<accession>A0A3R5Y684</accession>
<dbReference type="Pfam" id="PF00873">
    <property type="entry name" value="ACR_tran"/>
    <property type="match status" value="1"/>
</dbReference>
<keyword evidence="1" id="KW-0812">Transmembrane</keyword>
<sequence>MNFATWSIQNPIPPILLFMLLTLAGLYGFNKFTIQDLPDIEFPEIEVSLSLPGAVPSQLETEVARKVEDSIAGVSGVRHISTSITEGSVLISVTFVLEKAVSDALIETKDAVERIRSDLPADLESPIVSAARISNDSLMTYAVSSSSLNEEALSWFVDDTLGKIFMSVNGVGRFSRVGGVSREIRIEVDPVKLASLNVTAADVSEAVRRVQLESSGGRINIGQAEQSVRTIATAALASDLNALPVALPDGRYLRLDQAANISDTYAERTEAALLNGRESVAFRIYGSKGANEVKIAEDAALIIERLKQEYPDLTITPVVNSVTYTLEQYEGSMRMLYEGAVLAVIVVGFFLRDWRATIISASALPLSIIPTFGIMYWLGYSLNTLSLLALAVVVGILIDDAIVEVENIVRHKRMGKSTLAATKDAVNEIALAVISTTMTIVVVFLPTALMGGVTGLFFKQFGWTIVISVLMSLMVARLLTPLMAAYFLKNDSHYRHEEDGFIMRKYLDAVRWCLIHKKKTLFMAAAFFGVSLFLAAQLPAGFVPSSDQGYTNLSIELPPGSTLEDTLATTETVRKSLLKVKGIENIFAVAGSAEEGGVGDLRKGSMILTFLPKDKRPPQGVIDAEIRKILPEIPGAKFTLKNDGPGEDFSILLSGGSMGALTDTAASLEKELRGIKTLSNVNSTISLQRPEINIRPDFARAAELGITTEDIADTVRIATSGDFDPYLSKLNLDNRQIYIRVRMAEDELQDIDTIAGLRIPSRAGQTALSGIAEISIGNGPSQIDRYDRRRYVTVSADLDGMSLGQALEQAMALPSIANMPSGVKLIETGDAEFMNEIFSGFSTAMLTGVLCVFCVLVLLFKDFFQPVTILSALPLSFGGSIIALLIMDGEVNLPALIGIIMLMGIVTKNSILLVEYTIVGMKERGMERCEAVIDACHKRVRPIVMTTVAMIAGMAPIAIGMGGDKFRQPMAVAVIGGLITSTVLSLLIVPVVFTYINAAEGWFARRIRNINISPEESERG</sequence>
<dbReference type="Gene3D" id="3.30.2090.10">
    <property type="entry name" value="Multidrug efflux transporter AcrB TolC docking domain, DN and DC subdomains"/>
    <property type="match status" value="2"/>
</dbReference>
<evidence type="ECO:0000256" key="1">
    <source>
        <dbReference type="SAM" id="Phobius"/>
    </source>
</evidence>
<dbReference type="SUPFAM" id="SSF82866">
    <property type="entry name" value="Multidrug efflux transporter AcrB transmembrane domain"/>
    <property type="match status" value="2"/>
</dbReference>
<dbReference type="OrthoDB" id="9759330at2"/>
<keyword evidence="3" id="KW-1185">Reference proteome</keyword>
<name>A0A3R5Y684_9BACT</name>
<dbReference type="AlphaFoldDB" id="A0A3R5Y684"/>
<keyword evidence="1" id="KW-1133">Transmembrane helix</keyword>
<dbReference type="GO" id="GO:0005886">
    <property type="term" value="C:plasma membrane"/>
    <property type="evidence" value="ECO:0007669"/>
    <property type="project" value="TreeGrafter"/>
</dbReference>
<dbReference type="PANTHER" id="PTHR32063:SF77">
    <property type="entry name" value="ACR FAMILY TRANSPORT PROTEIN"/>
    <property type="match status" value="1"/>
</dbReference>
<dbReference type="InterPro" id="IPR027463">
    <property type="entry name" value="AcrB_DN_DC_subdom"/>
</dbReference>
<feature type="transmembrane region" description="Helical" evidence="1">
    <location>
        <begin position="867"/>
        <end position="887"/>
    </location>
</feature>